<keyword evidence="3" id="KW-0670">Pyruvate</keyword>
<dbReference type="AlphaFoldDB" id="A0A1G1YIG8"/>
<dbReference type="InterPro" id="IPR019752">
    <property type="entry name" value="Pyrv/ketoisovalerate_OxRed_cat"/>
</dbReference>
<dbReference type="InterPro" id="IPR002869">
    <property type="entry name" value="Pyrv_flavodox_OxRed_cen"/>
</dbReference>
<dbReference type="SUPFAM" id="SSF53323">
    <property type="entry name" value="Pyruvate-ferredoxin oxidoreductase, PFOR, domain III"/>
    <property type="match status" value="1"/>
</dbReference>
<dbReference type="Pfam" id="PF01558">
    <property type="entry name" value="POR"/>
    <property type="match status" value="1"/>
</dbReference>
<evidence type="ECO:0000313" key="3">
    <source>
        <dbReference type="EMBL" id="OGY52138.1"/>
    </source>
</evidence>
<keyword evidence="1" id="KW-0560">Oxidoreductase</keyword>
<dbReference type="InterPro" id="IPR011894">
    <property type="entry name" value="PorC_KorC"/>
</dbReference>
<name>A0A1G1YIG8_9BACT</name>
<dbReference type="NCBIfam" id="NF006321">
    <property type="entry name" value="PRK08534.1"/>
    <property type="match status" value="1"/>
</dbReference>
<dbReference type="InterPro" id="IPR051626">
    <property type="entry name" value="Oxidoreductase_gamma_subunit"/>
</dbReference>
<sequence length="180" mass="19711">MVEIRIHGRGGQGSVTAAELVASAAFYDGQYSQGFPNFGVERRGAPVTAFVRIDDKFIRLRSQVYEPDYLIIQDPGLLENVDVFEGVKKEAVALINSEKPASEFKAPKGLKIKTIPATKLALKIIGQPIINTILLGAFAGLTGLIKLASVERAIKERFGDEEIIRKNIEAAKRGFELVKK</sequence>
<reference evidence="3 4" key="1">
    <citation type="journal article" date="2016" name="Nat. Commun.">
        <title>Thousands of microbial genomes shed light on interconnected biogeochemical processes in an aquifer system.</title>
        <authorList>
            <person name="Anantharaman K."/>
            <person name="Brown C.T."/>
            <person name="Hug L.A."/>
            <person name="Sharon I."/>
            <person name="Castelle C.J."/>
            <person name="Probst A.J."/>
            <person name="Thomas B.C."/>
            <person name="Singh A."/>
            <person name="Wilkins M.J."/>
            <person name="Karaoz U."/>
            <person name="Brodie E.L."/>
            <person name="Williams K.H."/>
            <person name="Hubbard S.S."/>
            <person name="Banfield J.F."/>
        </authorList>
    </citation>
    <scope>NUCLEOTIDE SEQUENCE [LARGE SCALE GENOMIC DNA]</scope>
</reference>
<dbReference type="Gene3D" id="3.40.920.10">
    <property type="entry name" value="Pyruvate-ferredoxin oxidoreductase, PFOR, domain III"/>
    <property type="match status" value="1"/>
</dbReference>
<evidence type="ECO:0000313" key="4">
    <source>
        <dbReference type="Proteomes" id="UP000177376"/>
    </source>
</evidence>
<feature type="domain" description="Pyruvate/ketoisovalerate oxidoreductase catalytic" evidence="2">
    <location>
        <begin position="10"/>
        <end position="176"/>
    </location>
</feature>
<dbReference type="Proteomes" id="UP000177376">
    <property type="component" value="Unassembled WGS sequence"/>
</dbReference>
<protein>
    <submittedName>
        <fullName evidence="3">Pyruvate ferredoxin oxidoreductase</fullName>
    </submittedName>
</protein>
<dbReference type="EMBL" id="MHIM01000024">
    <property type="protein sequence ID" value="OGY52138.1"/>
    <property type="molecule type" value="Genomic_DNA"/>
</dbReference>
<gene>
    <name evidence="3" type="ORF">A3A02_00835</name>
</gene>
<dbReference type="PANTHER" id="PTHR43366:SF1">
    <property type="entry name" value="PYRUVATE SYNTHASE SUBUNIT PORC"/>
    <property type="match status" value="1"/>
</dbReference>
<evidence type="ECO:0000256" key="1">
    <source>
        <dbReference type="ARBA" id="ARBA00023002"/>
    </source>
</evidence>
<accession>A0A1G1YIG8</accession>
<evidence type="ECO:0000259" key="2">
    <source>
        <dbReference type="Pfam" id="PF01558"/>
    </source>
</evidence>
<dbReference type="GO" id="GO:0016625">
    <property type="term" value="F:oxidoreductase activity, acting on the aldehyde or oxo group of donors, iron-sulfur protein as acceptor"/>
    <property type="evidence" value="ECO:0007669"/>
    <property type="project" value="InterPro"/>
</dbReference>
<comment type="caution">
    <text evidence="3">The sequence shown here is derived from an EMBL/GenBank/DDBJ whole genome shotgun (WGS) entry which is preliminary data.</text>
</comment>
<organism evidence="3 4">
    <name type="scientific">Candidatus Buchananbacteria bacterium RIFCSPLOWO2_01_FULL_39_33</name>
    <dbReference type="NCBI Taxonomy" id="1797543"/>
    <lineage>
        <taxon>Bacteria</taxon>
        <taxon>Candidatus Buchananiibacteriota</taxon>
    </lineage>
</organism>
<dbReference type="PANTHER" id="PTHR43366">
    <property type="entry name" value="PYRUVATE SYNTHASE SUBUNIT PORC"/>
    <property type="match status" value="1"/>
</dbReference>
<dbReference type="NCBIfam" id="TIGR02175">
    <property type="entry name" value="PorC_KorC"/>
    <property type="match status" value="1"/>
</dbReference>
<proteinExistence type="predicted"/>